<organism evidence="6 7">
    <name type="scientific">Actinophytocola gossypii</name>
    <dbReference type="NCBI Taxonomy" id="2812003"/>
    <lineage>
        <taxon>Bacteria</taxon>
        <taxon>Bacillati</taxon>
        <taxon>Actinomycetota</taxon>
        <taxon>Actinomycetes</taxon>
        <taxon>Pseudonocardiales</taxon>
        <taxon>Pseudonocardiaceae</taxon>
    </lineage>
</organism>
<sequence>MTLSQRTFGNEEHLPRVPVPTLADTGRRFLEWCAPLLTDAQLAETEAAVASFLAPDSPAHEQQAALERYDAREDVPSWLEDFWAYRYLGRRDRIALNANYFFLFHDSGQDQVERAAALVAGAVDYKLALDEEAVPPVVLRGRPLSMAQQRFLFGTTRIPGAVQDTVHAPFPATARHIVVFCRATPFRLDVLDDAGRPYDRADLAEALRSIAKAGPFLDDPATSPGHLTTMARADWADARQAMLDAGNVAALADVESALFCLCLEDVAPAGTKEACDQLLYGNSGNRWYDKSFSLVVFADGTAGINVEHCGLDGTTILAFVDTLLTSAPSDRPAAQGQPAVAPVEFTLDGPLRAVVRAAGESFADYGAATATETLSFPEFGADTAKRLGMSPDAFVQLAYQLAHRRAKGLTGATYESIATRQFRHGRTEAMRVVTPEVLAFVSTMDDPAADRETRRAAFVAAAERHVARAKECQAGAAPEQHLWELDLIGRRAGATESHPLYRSPGWLVMRDDYLSTSSAPSANVQFFGFGSTSPQCIGVAYVLLPDHLNIYLSTPAHVADQMDAFARELTSALGELRDLLAGD</sequence>
<keyword evidence="3 4" id="KW-0012">Acyltransferase</keyword>
<dbReference type="EMBL" id="JAFFZE010000001">
    <property type="protein sequence ID" value="MCT2581503.1"/>
    <property type="molecule type" value="Genomic_DNA"/>
</dbReference>
<evidence type="ECO:0000256" key="3">
    <source>
        <dbReference type="ARBA" id="ARBA00023315"/>
    </source>
</evidence>
<gene>
    <name evidence="6" type="ORF">JT362_00020</name>
</gene>
<evidence type="ECO:0000259" key="5">
    <source>
        <dbReference type="Pfam" id="PF00755"/>
    </source>
</evidence>
<accession>A0ABT2J0V3</accession>
<proteinExistence type="inferred from homology"/>
<dbReference type="InterPro" id="IPR000542">
    <property type="entry name" value="Carn_acyl_trans"/>
</dbReference>
<evidence type="ECO:0000313" key="7">
    <source>
        <dbReference type="Proteomes" id="UP001156441"/>
    </source>
</evidence>
<comment type="similarity">
    <text evidence="1 4">Belongs to the carnitine/choline acetyltransferase family.</text>
</comment>
<reference evidence="6 7" key="1">
    <citation type="submission" date="2021-02" db="EMBL/GenBank/DDBJ databases">
        <title>Actinophytocola xerophila sp. nov., isolated from soil of cotton cropping field.</title>
        <authorList>
            <person name="Huang R."/>
            <person name="Chen X."/>
            <person name="Ge X."/>
            <person name="Liu W."/>
        </authorList>
    </citation>
    <scope>NUCLEOTIDE SEQUENCE [LARGE SCALE GENOMIC DNA]</scope>
    <source>
        <strain evidence="6 7">S1-96</strain>
    </source>
</reference>
<dbReference type="PANTHER" id="PTHR22589">
    <property type="entry name" value="CARNITINE O-ACYLTRANSFERASE"/>
    <property type="match status" value="1"/>
</dbReference>
<name>A0ABT2J0V3_9PSEU</name>
<dbReference type="Gene3D" id="3.30.559.10">
    <property type="entry name" value="Chloramphenicol acetyltransferase-like domain"/>
    <property type="match status" value="1"/>
</dbReference>
<evidence type="ECO:0000256" key="2">
    <source>
        <dbReference type="ARBA" id="ARBA00022679"/>
    </source>
</evidence>
<evidence type="ECO:0000256" key="4">
    <source>
        <dbReference type="RuleBase" id="RU003801"/>
    </source>
</evidence>
<keyword evidence="2 4" id="KW-0808">Transferase</keyword>
<protein>
    <submittedName>
        <fullName evidence="6">Choline/carnitine O-acyltransferase</fullName>
    </submittedName>
</protein>
<dbReference type="InterPro" id="IPR039551">
    <property type="entry name" value="Cho/carn_acyl_trans"/>
</dbReference>
<dbReference type="SUPFAM" id="SSF52777">
    <property type="entry name" value="CoA-dependent acyltransferases"/>
    <property type="match status" value="2"/>
</dbReference>
<dbReference type="Pfam" id="PF00755">
    <property type="entry name" value="Carn_acyltransf"/>
    <property type="match status" value="1"/>
</dbReference>
<dbReference type="RefSeq" id="WP_260188863.1">
    <property type="nucleotide sequence ID" value="NZ_JAFFZE010000001.1"/>
</dbReference>
<dbReference type="InterPro" id="IPR023213">
    <property type="entry name" value="CAT-like_dom_sf"/>
</dbReference>
<dbReference type="PROSITE" id="PS00440">
    <property type="entry name" value="ACYLTRANSF_C_2"/>
    <property type="match status" value="1"/>
</dbReference>
<dbReference type="Gene3D" id="3.30.559.70">
    <property type="entry name" value="Choline/Carnitine o-acyltransferase, domain 2"/>
    <property type="match status" value="1"/>
</dbReference>
<dbReference type="PANTHER" id="PTHR22589:SF29">
    <property type="entry name" value="MITOCHONDRIAL CARNITINE O-ACETYLTRANSFERASE-RELATED"/>
    <property type="match status" value="1"/>
</dbReference>
<keyword evidence="7" id="KW-1185">Reference proteome</keyword>
<comment type="caution">
    <text evidence="6">The sequence shown here is derived from an EMBL/GenBank/DDBJ whole genome shotgun (WGS) entry which is preliminary data.</text>
</comment>
<dbReference type="Proteomes" id="UP001156441">
    <property type="component" value="Unassembled WGS sequence"/>
</dbReference>
<dbReference type="InterPro" id="IPR042231">
    <property type="entry name" value="Cho/carn_acyl_trans_2"/>
</dbReference>
<feature type="domain" description="Choline/carnitine acyltransferase" evidence="5">
    <location>
        <begin position="17"/>
        <end position="570"/>
    </location>
</feature>
<evidence type="ECO:0000313" key="6">
    <source>
        <dbReference type="EMBL" id="MCT2581503.1"/>
    </source>
</evidence>
<evidence type="ECO:0000256" key="1">
    <source>
        <dbReference type="ARBA" id="ARBA00005232"/>
    </source>
</evidence>